<reference evidence="3" key="1">
    <citation type="journal article" date="2019" name="Int. J. Syst. Evol. Microbiol.">
        <title>The Global Catalogue of Microorganisms (GCM) 10K type strain sequencing project: providing services to taxonomists for standard genome sequencing and annotation.</title>
        <authorList>
            <consortium name="The Broad Institute Genomics Platform"/>
            <consortium name="The Broad Institute Genome Sequencing Center for Infectious Disease"/>
            <person name="Wu L."/>
            <person name="Ma J."/>
        </authorList>
    </citation>
    <scope>NUCLEOTIDE SEQUENCE [LARGE SCALE GENOMIC DNA]</scope>
    <source>
        <strain evidence="3">CCM 7427</strain>
    </source>
</reference>
<proteinExistence type="predicted"/>
<evidence type="ECO:0008006" key="4">
    <source>
        <dbReference type="Google" id="ProtNLM"/>
    </source>
</evidence>
<dbReference type="EMBL" id="JBHUNP010000001">
    <property type="protein sequence ID" value="MFD2647022.1"/>
    <property type="molecule type" value="Genomic_DNA"/>
</dbReference>
<evidence type="ECO:0000256" key="1">
    <source>
        <dbReference type="SAM" id="MobiDB-lite"/>
    </source>
</evidence>
<protein>
    <recommendedName>
        <fullName evidence="4">Nitrile hydratase beta subunit domain-containing protein</fullName>
    </recommendedName>
</protein>
<evidence type="ECO:0000313" key="3">
    <source>
        <dbReference type="Proteomes" id="UP001597521"/>
    </source>
</evidence>
<dbReference type="RefSeq" id="WP_386832065.1">
    <property type="nucleotide sequence ID" value="NZ_JBHUNP010000001.1"/>
</dbReference>
<gene>
    <name evidence="2" type="ORF">ACFSX5_04330</name>
</gene>
<sequence>MPASLAPVTLSDMAEIGHNGGPPLDEPAHEWGNGPFGKYFEWKAAVHDAYHGIPVEIAVMRACRAAKLGLTYEEYALEILERGRFLQASDTDRILEIKRRREL</sequence>
<accession>A0ABW5QHG5</accession>
<feature type="region of interest" description="Disordered" evidence="1">
    <location>
        <begin position="1"/>
        <end position="28"/>
    </location>
</feature>
<evidence type="ECO:0000313" key="2">
    <source>
        <dbReference type="EMBL" id="MFD2647022.1"/>
    </source>
</evidence>
<organism evidence="2 3">
    <name type="scientific">Devosia albogilva</name>
    <dbReference type="NCBI Taxonomy" id="429726"/>
    <lineage>
        <taxon>Bacteria</taxon>
        <taxon>Pseudomonadati</taxon>
        <taxon>Pseudomonadota</taxon>
        <taxon>Alphaproteobacteria</taxon>
        <taxon>Hyphomicrobiales</taxon>
        <taxon>Devosiaceae</taxon>
        <taxon>Devosia</taxon>
    </lineage>
</organism>
<dbReference type="Proteomes" id="UP001597521">
    <property type="component" value="Unassembled WGS sequence"/>
</dbReference>
<keyword evidence="3" id="KW-1185">Reference proteome</keyword>
<comment type="caution">
    <text evidence="2">The sequence shown here is derived from an EMBL/GenBank/DDBJ whole genome shotgun (WGS) entry which is preliminary data.</text>
</comment>
<name>A0ABW5QHG5_9HYPH</name>